<keyword evidence="3" id="KW-1185">Reference proteome</keyword>
<keyword evidence="1" id="KW-0732">Signal</keyword>
<evidence type="ECO:0000313" key="2">
    <source>
        <dbReference type="EMBL" id="PJF17902.1"/>
    </source>
</evidence>
<dbReference type="Proteomes" id="UP000240830">
    <property type="component" value="Unassembled WGS sequence"/>
</dbReference>
<proteinExistence type="predicted"/>
<evidence type="ECO:0000313" key="3">
    <source>
        <dbReference type="Proteomes" id="UP000240830"/>
    </source>
</evidence>
<evidence type="ECO:0000256" key="1">
    <source>
        <dbReference type="SAM" id="SignalP"/>
    </source>
</evidence>
<protein>
    <submittedName>
        <fullName evidence="2">Uncharacterized protein</fullName>
    </submittedName>
</protein>
<accession>A0A2H9TJH6</accession>
<feature type="signal peptide" evidence="1">
    <location>
        <begin position="1"/>
        <end position="19"/>
    </location>
</feature>
<dbReference type="EMBL" id="MTSL01000150">
    <property type="protein sequence ID" value="PJF17902.1"/>
    <property type="molecule type" value="Genomic_DNA"/>
</dbReference>
<reference evidence="2 3" key="1">
    <citation type="submission" date="2016-10" db="EMBL/GenBank/DDBJ databases">
        <title>The genome of Paramicrosporidium saccamoebae is the missing link in understanding Cryptomycota and Microsporidia evolution.</title>
        <authorList>
            <person name="Quandt C.A."/>
            <person name="Beaudet D."/>
            <person name="Corsaro D."/>
            <person name="Michel R."/>
            <person name="Corradi N."/>
            <person name="James T."/>
        </authorList>
    </citation>
    <scope>NUCLEOTIDE SEQUENCE [LARGE SCALE GENOMIC DNA]</scope>
    <source>
        <strain evidence="2 3">KSL3</strain>
    </source>
</reference>
<feature type="chain" id="PRO_5014142831" evidence="1">
    <location>
        <begin position="20"/>
        <end position="527"/>
    </location>
</feature>
<organism evidence="2 3">
    <name type="scientific">Paramicrosporidium saccamoebae</name>
    <dbReference type="NCBI Taxonomy" id="1246581"/>
    <lineage>
        <taxon>Eukaryota</taxon>
        <taxon>Fungi</taxon>
        <taxon>Fungi incertae sedis</taxon>
        <taxon>Cryptomycota</taxon>
        <taxon>Cryptomycota incertae sedis</taxon>
        <taxon>Paramicrosporidium</taxon>
    </lineage>
</organism>
<sequence length="527" mass="60752">MWCLSAALSLLLFSIELAALQISIRVVRFTLREVSFGYLITLLDFDNSQTYQSLEGLFRIPGAEHLQGTYADTVFPNAIARKIYDRYIDEPTLHRLMLPVQFFLSNTSLEPLIFADWHRYRPTAFDCWDSEDIIQRDPWRRLVLETIAERPNMAGKGDSSHLAYTLGIAKAWELYRRQRTQSVWDNIDSWQEERPFTLVLIQVATGDVRKNAPWKQQMLDWLTTKRQLCEKGATVPRENRELLEFLLLENGAEKYYNVLQRLPEMLHQEPPARLCLWHGKLLHVALNNAASTINAAEFLETVAAQYFLQYNTEDYSFPLISSILNSIGKLGLDLESDSGVAVKLTALQAIHHHLPPLWGNRDTMVAYWRVRVESFGSIDWNNNVLSWHSIVGELNSIYYEENLSVMNAAFETTLKLRDVDENLIECRDVYCFLRYVPAVMLNKTNGFSMTSDGFELVDGESLAEDFWNAIGRIIVIGMFYAGHDVFRLSKSTWDRIYTPEGMISHTSIHSVLDWAGMLKCRGKNRIQ</sequence>
<dbReference type="AlphaFoldDB" id="A0A2H9TJH6"/>
<comment type="caution">
    <text evidence="2">The sequence shown here is derived from an EMBL/GenBank/DDBJ whole genome shotgun (WGS) entry which is preliminary data.</text>
</comment>
<gene>
    <name evidence="2" type="ORF">PSACC_02214</name>
</gene>
<name>A0A2H9TJH6_9FUNG</name>